<dbReference type="InterPro" id="IPR016166">
    <property type="entry name" value="FAD-bd_PCMH"/>
</dbReference>
<dbReference type="eggNOG" id="ENOG502QVGN">
    <property type="taxonomic scope" value="Eukaryota"/>
</dbReference>
<evidence type="ECO:0000256" key="2">
    <source>
        <dbReference type="ARBA" id="ARBA00005466"/>
    </source>
</evidence>
<keyword evidence="3" id="KW-0285">Flavoprotein</keyword>
<dbReference type="EMBL" id="KB908692">
    <property type="protein sequence ID" value="EOA85549.1"/>
    <property type="molecule type" value="Genomic_DNA"/>
</dbReference>
<keyword evidence="4" id="KW-0274">FAD</keyword>
<gene>
    <name evidence="7" type="ORF">SETTUDRAFT_111750</name>
</gene>
<protein>
    <recommendedName>
        <fullName evidence="6">FAD-binding PCMH-type domain-containing protein</fullName>
    </recommendedName>
</protein>
<dbReference type="SUPFAM" id="SSF56176">
    <property type="entry name" value="FAD-binding/transporter-associated domain-like"/>
    <property type="match status" value="1"/>
</dbReference>
<evidence type="ECO:0000256" key="3">
    <source>
        <dbReference type="ARBA" id="ARBA00022630"/>
    </source>
</evidence>
<dbReference type="Pfam" id="PF08031">
    <property type="entry name" value="BBE"/>
    <property type="match status" value="1"/>
</dbReference>
<dbReference type="InterPro" id="IPR006093">
    <property type="entry name" value="Oxy_OxRdtase_FAD_BS"/>
</dbReference>
<comment type="similarity">
    <text evidence="2">Belongs to the oxygen-dependent FAD-linked oxidoreductase family.</text>
</comment>
<sequence length="530" mass="56573">MLATSAAALAHDPLVRKAADSKGLLACVQGCLGSSGANRIITPSSSQYLSARSGAIVSNNQFPAMVVYANKVDELGPLVKCGVANGFVIVPRSGGHHFQDWSSLMDSLVIDVSNINYVLPSDGAKTAVVGGGARLGAIYSILQGYGRSFAGSICPRVGIAGHISVGGYNMQMRTEGMSVDNVESARVVLANGNLVTASATSNPDLWYAIRGGGTFGIIADVVLKTNPSPRSAMFSMNFGNDTRLEVTQKFLNWASQQDPLFNSQLNLWSNRTGILGWYQGKTKEELSAIVATSGLADVAGGSIKISDNCSVANSRNFWLGLQDTCTDDATADKLFYTLNNVAADALTSVQTNGLATVLNQTPALPDVARANRWPRADVASKTFVETKDKPLSAADVEWLVTESGKLPMDAGFWAEITTFNMSIASTTSAFPWTTQAKTLFRMQVTKGLGDQKVQSQADAFTKSVETTLRPKFGDASYTGYVDKDISVNPYKAYYGDTVCKLVQVRKKYDAKNVFSNPWSVGPTPPKGYSC</sequence>
<dbReference type="PANTHER" id="PTHR42973">
    <property type="entry name" value="BINDING OXIDOREDUCTASE, PUTATIVE (AFU_ORTHOLOGUE AFUA_1G17690)-RELATED"/>
    <property type="match status" value="1"/>
</dbReference>
<accession>R0K7Q3</accession>
<dbReference type="InterPro" id="IPR006094">
    <property type="entry name" value="Oxid_FAD_bind_N"/>
</dbReference>
<evidence type="ECO:0000256" key="4">
    <source>
        <dbReference type="ARBA" id="ARBA00022827"/>
    </source>
</evidence>
<feature type="domain" description="FAD-binding PCMH-type" evidence="6">
    <location>
        <begin position="59"/>
        <end position="228"/>
    </location>
</feature>
<dbReference type="Proteomes" id="UP000016935">
    <property type="component" value="Unassembled WGS sequence"/>
</dbReference>
<evidence type="ECO:0000256" key="5">
    <source>
        <dbReference type="ARBA" id="ARBA00023002"/>
    </source>
</evidence>
<evidence type="ECO:0000256" key="1">
    <source>
        <dbReference type="ARBA" id="ARBA00001974"/>
    </source>
</evidence>
<dbReference type="RefSeq" id="XP_008026846.1">
    <property type="nucleotide sequence ID" value="XM_008028655.1"/>
</dbReference>
<evidence type="ECO:0000259" key="6">
    <source>
        <dbReference type="PROSITE" id="PS51387"/>
    </source>
</evidence>
<dbReference type="InterPro" id="IPR016169">
    <property type="entry name" value="FAD-bd_PCMH_sub2"/>
</dbReference>
<dbReference type="GeneID" id="19395506"/>
<evidence type="ECO:0000313" key="8">
    <source>
        <dbReference type="Proteomes" id="UP000016935"/>
    </source>
</evidence>
<keyword evidence="8" id="KW-1185">Reference proteome</keyword>
<dbReference type="AlphaFoldDB" id="R0K7Q3"/>
<dbReference type="Pfam" id="PF01565">
    <property type="entry name" value="FAD_binding_4"/>
    <property type="match status" value="1"/>
</dbReference>
<name>R0K7Q3_EXST2</name>
<keyword evidence="5" id="KW-0560">Oxidoreductase</keyword>
<dbReference type="InterPro" id="IPR036318">
    <property type="entry name" value="FAD-bd_PCMH-like_sf"/>
</dbReference>
<evidence type="ECO:0000313" key="7">
    <source>
        <dbReference type="EMBL" id="EOA85549.1"/>
    </source>
</evidence>
<organism evidence="7 8">
    <name type="scientific">Exserohilum turcicum (strain 28A)</name>
    <name type="common">Northern leaf blight fungus</name>
    <name type="synonym">Setosphaeria turcica</name>
    <dbReference type="NCBI Taxonomy" id="671987"/>
    <lineage>
        <taxon>Eukaryota</taxon>
        <taxon>Fungi</taxon>
        <taxon>Dikarya</taxon>
        <taxon>Ascomycota</taxon>
        <taxon>Pezizomycotina</taxon>
        <taxon>Dothideomycetes</taxon>
        <taxon>Pleosporomycetidae</taxon>
        <taxon>Pleosporales</taxon>
        <taxon>Pleosporineae</taxon>
        <taxon>Pleosporaceae</taxon>
        <taxon>Exserohilum</taxon>
    </lineage>
</organism>
<dbReference type="InterPro" id="IPR012951">
    <property type="entry name" value="BBE"/>
</dbReference>
<dbReference type="OrthoDB" id="415825at2759"/>
<dbReference type="PROSITE" id="PS00862">
    <property type="entry name" value="OX2_COVAL_FAD"/>
    <property type="match status" value="1"/>
</dbReference>
<dbReference type="GO" id="GO:0016491">
    <property type="term" value="F:oxidoreductase activity"/>
    <property type="evidence" value="ECO:0007669"/>
    <property type="project" value="UniProtKB-KW"/>
</dbReference>
<dbReference type="PANTHER" id="PTHR42973:SF39">
    <property type="entry name" value="FAD-BINDING PCMH-TYPE DOMAIN-CONTAINING PROTEIN"/>
    <property type="match status" value="1"/>
</dbReference>
<dbReference type="Gene3D" id="3.40.462.20">
    <property type="match status" value="1"/>
</dbReference>
<dbReference type="Gene3D" id="3.30.465.10">
    <property type="match status" value="1"/>
</dbReference>
<dbReference type="GO" id="GO:0071949">
    <property type="term" value="F:FAD binding"/>
    <property type="evidence" value="ECO:0007669"/>
    <property type="project" value="InterPro"/>
</dbReference>
<dbReference type="HOGENOM" id="CLU_018354_10_2_1"/>
<comment type="cofactor">
    <cofactor evidence="1">
        <name>FAD</name>
        <dbReference type="ChEBI" id="CHEBI:57692"/>
    </cofactor>
</comment>
<dbReference type="InterPro" id="IPR050416">
    <property type="entry name" value="FAD-linked_Oxidoreductase"/>
</dbReference>
<proteinExistence type="inferred from homology"/>
<dbReference type="PROSITE" id="PS51387">
    <property type="entry name" value="FAD_PCMH"/>
    <property type="match status" value="1"/>
</dbReference>
<reference evidence="7 8" key="1">
    <citation type="journal article" date="2012" name="PLoS Pathog.">
        <title>Diverse lifestyles and strategies of plant pathogenesis encoded in the genomes of eighteen Dothideomycetes fungi.</title>
        <authorList>
            <person name="Ohm R.A."/>
            <person name="Feau N."/>
            <person name="Henrissat B."/>
            <person name="Schoch C.L."/>
            <person name="Horwitz B.A."/>
            <person name="Barry K.W."/>
            <person name="Condon B.J."/>
            <person name="Copeland A.C."/>
            <person name="Dhillon B."/>
            <person name="Glaser F."/>
            <person name="Hesse C.N."/>
            <person name="Kosti I."/>
            <person name="LaButti K."/>
            <person name="Lindquist E.A."/>
            <person name="Lucas S."/>
            <person name="Salamov A.A."/>
            <person name="Bradshaw R.E."/>
            <person name="Ciuffetti L."/>
            <person name="Hamelin R.C."/>
            <person name="Kema G.H.J."/>
            <person name="Lawrence C."/>
            <person name="Scott J.A."/>
            <person name="Spatafora J.W."/>
            <person name="Turgeon B.G."/>
            <person name="de Wit P.J.G.M."/>
            <person name="Zhong S."/>
            <person name="Goodwin S.B."/>
            <person name="Grigoriev I.V."/>
        </authorList>
    </citation>
    <scope>NUCLEOTIDE SEQUENCE [LARGE SCALE GENOMIC DNA]</scope>
    <source>
        <strain evidence="8">28A</strain>
    </source>
</reference>
<dbReference type="STRING" id="671987.R0K7Q3"/>
<reference evidence="7 8" key="2">
    <citation type="journal article" date="2013" name="PLoS Genet.">
        <title>Comparative genome structure, secondary metabolite, and effector coding capacity across Cochliobolus pathogens.</title>
        <authorList>
            <person name="Condon B.J."/>
            <person name="Leng Y."/>
            <person name="Wu D."/>
            <person name="Bushley K.E."/>
            <person name="Ohm R.A."/>
            <person name="Otillar R."/>
            <person name="Martin J."/>
            <person name="Schackwitz W."/>
            <person name="Grimwood J."/>
            <person name="MohdZainudin N."/>
            <person name="Xue C."/>
            <person name="Wang R."/>
            <person name="Manning V.A."/>
            <person name="Dhillon B."/>
            <person name="Tu Z.J."/>
            <person name="Steffenson B.J."/>
            <person name="Salamov A."/>
            <person name="Sun H."/>
            <person name="Lowry S."/>
            <person name="LaButti K."/>
            <person name="Han J."/>
            <person name="Copeland A."/>
            <person name="Lindquist E."/>
            <person name="Barry K."/>
            <person name="Schmutz J."/>
            <person name="Baker S.E."/>
            <person name="Ciuffetti L.M."/>
            <person name="Grigoriev I.V."/>
            <person name="Zhong S."/>
            <person name="Turgeon B.G."/>
        </authorList>
    </citation>
    <scope>NUCLEOTIDE SEQUENCE [LARGE SCALE GENOMIC DNA]</scope>
    <source>
        <strain evidence="8">28A</strain>
    </source>
</reference>